<gene>
    <name evidence="2" type="ORF">UFOPK3733_01763</name>
</gene>
<dbReference type="EMBL" id="CAFBNC010000112">
    <property type="protein sequence ID" value="CAB4949157.1"/>
    <property type="molecule type" value="Genomic_DNA"/>
</dbReference>
<reference evidence="2" key="1">
    <citation type="submission" date="2020-05" db="EMBL/GenBank/DDBJ databases">
        <authorList>
            <person name="Chiriac C."/>
            <person name="Salcher M."/>
            <person name="Ghai R."/>
            <person name="Kavagutti S V."/>
        </authorList>
    </citation>
    <scope>NUCLEOTIDE SEQUENCE</scope>
</reference>
<accession>A0A6J7K1W0</accession>
<feature type="compositionally biased region" description="Polar residues" evidence="1">
    <location>
        <begin position="1"/>
        <end position="12"/>
    </location>
</feature>
<proteinExistence type="predicted"/>
<evidence type="ECO:0000313" key="2">
    <source>
        <dbReference type="EMBL" id="CAB4949157.1"/>
    </source>
</evidence>
<organism evidence="2">
    <name type="scientific">freshwater metagenome</name>
    <dbReference type="NCBI Taxonomy" id="449393"/>
    <lineage>
        <taxon>unclassified sequences</taxon>
        <taxon>metagenomes</taxon>
        <taxon>ecological metagenomes</taxon>
    </lineage>
</organism>
<dbReference type="AlphaFoldDB" id="A0A6J7K1W0"/>
<sequence length="185" mass="21252">MTKKASSPTSSPGMDRPIPDFLNEDGDISEEYQEVNGFSAWGVYVDLYESEGAFALRLGAVEECDDIYEELGRISFENASDIAEDRLEDELYERGWNFSSEMGLQNLDDDARFAVPEDADYKELWRTERNLEEVASIEVYRWKSEEGVRWLAVDETSQLVIGVHRTRKAMLNARLIQEALHLIEE</sequence>
<evidence type="ECO:0000256" key="1">
    <source>
        <dbReference type="SAM" id="MobiDB-lite"/>
    </source>
</evidence>
<protein>
    <submittedName>
        <fullName evidence="2">Unannotated protein</fullName>
    </submittedName>
</protein>
<feature type="region of interest" description="Disordered" evidence="1">
    <location>
        <begin position="1"/>
        <end position="24"/>
    </location>
</feature>
<name>A0A6J7K1W0_9ZZZZ</name>